<evidence type="ECO:0000313" key="2">
    <source>
        <dbReference type="Proteomes" id="UP000755104"/>
    </source>
</evidence>
<comment type="caution">
    <text evidence="1">The sequence shown here is derived from an EMBL/GenBank/DDBJ whole genome shotgun (WGS) entry which is preliminary data.</text>
</comment>
<accession>A0ABS7J8Z4</accession>
<dbReference type="Pfam" id="PF09351">
    <property type="entry name" value="DUF1993"/>
    <property type="match status" value="1"/>
</dbReference>
<dbReference type="Proteomes" id="UP000755104">
    <property type="component" value="Unassembled WGS sequence"/>
</dbReference>
<dbReference type="InterPro" id="IPR018531">
    <property type="entry name" value="DUF1993"/>
</dbReference>
<dbReference type="PANTHER" id="PTHR36922:SF1">
    <property type="entry name" value="DUF1993 DOMAIN-CONTAINING PROTEIN"/>
    <property type="match status" value="1"/>
</dbReference>
<gene>
    <name evidence="1" type="ORF">K3174_14730</name>
</gene>
<proteinExistence type="predicted"/>
<evidence type="ECO:0000313" key="1">
    <source>
        <dbReference type="EMBL" id="MBX7483788.1"/>
    </source>
</evidence>
<dbReference type="EMBL" id="JAIGNO010000013">
    <property type="protein sequence ID" value="MBX7483788.1"/>
    <property type="molecule type" value="Genomic_DNA"/>
</dbReference>
<dbReference type="PANTHER" id="PTHR36922">
    <property type="entry name" value="BLL2446 PROTEIN"/>
    <property type="match status" value="1"/>
</dbReference>
<dbReference type="Gene3D" id="1.20.120.450">
    <property type="entry name" value="dinb family like domain"/>
    <property type="match status" value="1"/>
</dbReference>
<protein>
    <submittedName>
        <fullName evidence="1">DUF1993 domain-containing protein</fullName>
    </submittedName>
</protein>
<dbReference type="RefSeq" id="WP_221560058.1">
    <property type="nucleotide sequence ID" value="NZ_JAIGNO010000013.1"/>
</dbReference>
<sequence>MAVTLHEAFVPSCQQILTAMQGLVDKAQQHVEEHGLADAELIEARLCDTMWDLPWHVRSVWVHSAYAISLLPTGEFSPDFTEQPRSWDAMRAQLETAQDALAAVTVDQLEEVAELTVGFVIGGKRLMEFKAQDFLLSFSQPNFYFHATTFYDILRMKGVEIGKRDYLGVPRIKTA</sequence>
<keyword evidence="2" id="KW-1185">Reference proteome</keyword>
<name>A0ABS7J8Z4_9SPHN</name>
<organism evidence="1 2">
    <name type="scientific">Qipengyuania qiaonensis</name>
    <dbReference type="NCBI Taxonomy" id="2867240"/>
    <lineage>
        <taxon>Bacteria</taxon>
        <taxon>Pseudomonadati</taxon>
        <taxon>Pseudomonadota</taxon>
        <taxon>Alphaproteobacteria</taxon>
        <taxon>Sphingomonadales</taxon>
        <taxon>Erythrobacteraceae</taxon>
        <taxon>Qipengyuania</taxon>
    </lineage>
</organism>
<dbReference type="SUPFAM" id="SSF109854">
    <property type="entry name" value="DinB/YfiT-like putative metalloenzymes"/>
    <property type="match status" value="1"/>
</dbReference>
<reference evidence="1 2" key="1">
    <citation type="submission" date="2021-08" db="EMBL/GenBank/DDBJ databases">
        <title>Comparative Genomics Analysis of the Genus Qipengyuania Reveals Extensive Genetic Diversity and Metabolic Versatility, Including the Description of Fifteen Novel Species.</title>
        <authorList>
            <person name="Liu Y."/>
        </authorList>
    </citation>
    <scope>NUCLEOTIDE SEQUENCE [LARGE SCALE GENOMIC DNA]</scope>
    <source>
        <strain evidence="1 2">6D47A</strain>
    </source>
</reference>
<dbReference type="InterPro" id="IPR034660">
    <property type="entry name" value="DinB/YfiT-like"/>
</dbReference>